<dbReference type="Proteomes" id="UP000236735">
    <property type="component" value="Unassembled WGS sequence"/>
</dbReference>
<proteinExistence type="predicted"/>
<gene>
    <name evidence="1" type="ORF">SAMN05216354_0269</name>
</gene>
<protein>
    <recommendedName>
        <fullName evidence="3">Lipoprotein</fullName>
    </recommendedName>
</protein>
<evidence type="ECO:0000313" key="1">
    <source>
        <dbReference type="EMBL" id="SEF40594.1"/>
    </source>
</evidence>
<reference evidence="1 2" key="1">
    <citation type="submission" date="2016-10" db="EMBL/GenBank/DDBJ databases">
        <authorList>
            <person name="de Groot N.N."/>
        </authorList>
    </citation>
    <scope>NUCLEOTIDE SEQUENCE [LARGE SCALE GENOMIC DNA]</scope>
    <source>
        <strain evidence="1 2">AR32</strain>
    </source>
</reference>
<name>A0A1H5RR42_XYLRU</name>
<accession>A0A1H5RR42</accession>
<sequence>MKTNIYNKVKGLVKASPFYLLPLFTACSPESFDGADPNGIPSVNGVDFNITVDQETNQMIATYTPQAGTYPVWILNGNSYSTLQEVGYQNPEAGTYTIDLKLGNRNGFSQGVVSKTFTFNDTKVDYSADFRKITGKEWRIANKEVAHMGCGPAGTDGAGWWSAQPDDKKDFGVYDDRITFTADTRKGGTYTYSAGEDGKTYVNTGTTKWGSEAADFDATIGDQTSTWSFEVYDWEDADGNITKQTYIQLADNTAFPYISSDAQYENPKFRIESLTAKKMVLVYDAPDRSIAWRFILINGENESENDKPKDVMDWDYASSANLWKAVDEGTVASEMGYYFADDSWSPISYAEATHKGDAYELTLPEGLGGSQWQGQYHIDTKLTASASKTYNFYLVMESDQDLPGVTFKLTDAGDSNFFIEERNDVEGGTPFILKREGLTLKEGADASAIRLFFDFGGSPAGAHIKISNIYFEEAVSMNYDDADNLWKSVDEGSVKSKFGYWFADDSWTQIPNDECKHIGDTYEIKLPEGIGSSQWQGQFHIDTELTASAAKQYNFKMVVEADNDCPGVTIKLTDAGDTNFFCEERHDIKADEPFTFTLKNATLKEGADASAIRLFFDFGGSPAGTNVKISKIIFKEAK</sequence>
<dbReference type="PROSITE" id="PS51257">
    <property type="entry name" value="PROKAR_LIPOPROTEIN"/>
    <property type="match status" value="1"/>
</dbReference>
<evidence type="ECO:0000313" key="2">
    <source>
        <dbReference type="Proteomes" id="UP000236735"/>
    </source>
</evidence>
<evidence type="ECO:0008006" key="3">
    <source>
        <dbReference type="Google" id="ProtNLM"/>
    </source>
</evidence>
<dbReference type="EMBL" id="FNUV01000001">
    <property type="protein sequence ID" value="SEF40594.1"/>
    <property type="molecule type" value="Genomic_DNA"/>
</dbReference>
<dbReference type="AlphaFoldDB" id="A0A1H5RR42"/>
<organism evidence="1 2">
    <name type="scientific">Xylanibacter ruminicola</name>
    <name type="common">Prevotella ruminicola</name>
    <dbReference type="NCBI Taxonomy" id="839"/>
    <lineage>
        <taxon>Bacteria</taxon>
        <taxon>Pseudomonadati</taxon>
        <taxon>Bacteroidota</taxon>
        <taxon>Bacteroidia</taxon>
        <taxon>Bacteroidales</taxon>
        <taxon>Prevotellaceae</taxon>
        <taxon>Xylanibacter</taxon>
    </lineage>
</organism>
<dbReference type="RefSeq" id="WP_103914921.1">
    <property type="nucleotide sequence ID" value="NZ_FNUV01000001.1"/>
</dbReference>